<dbReference type="STRING" id="320497.A0U93_10410"/>
<dbReference type="Proteomes" id="UP000188604">
    <property type="component" value="Chromosome"/>
</dbReference>
<accession>A0A1U9KR35</accession>
<name>A0A1U9KR35_9PROT</name>
<sequence length="108" mass="12464">MSFLSELWPSLQPYVAQHPWLAPVIAGCLVCSFVLRGLSVAWAQYRNQQHQAEEFDHTQQMDLLRALRDQRDAAMRDLTSERKAHEATRRRADQAEDALRAFQARTPS</sequence>
<reference evidence="1 2" key="1">
    <citation type="submission" date="2016-03" db="EMBL/GenBank/DDBJ databases">
        <title>Acetic acid bacteria sequencing.</title>
        <authorList>
            <person name="Brandt J."/>
            <person name="Jakob F."/>
            <person name="Vogel R.F."/>
        </authorList>
    </citation>
    <scope>NUCLEOTIDE SEQUENCE [LARGE SCALE GENOMIC DNA]</scope>
    <source>
        <strain evidence="1 2">NBRC 101099</strain>
    </source>
</reference>
<evidence type="ECO:0000313" key="1">
    <source>
        <dbReference type="EMBL" id="AQS88288.1"/>
    </source>
</evidence>
<evidence type="ECO:0000313" key="2">
    <source>
        <dbReference type="Proteomes" id="UP000188604"/>
    </source>
</evidence>
<gene>
    <name evidence="1" type="ORF">A0U93_10410</name>
</gene>
<dbReference type="KEGG" id="nch:A0U93_10410"/>
<dbReference type="RefSeq" id="WP_077807309.1">
    <property type="nucleotide sequence ID" value="NZ_BJXS01000003.1"/>
</dbReference>
<keyword evidence="2" id="KW-1185">Reference proteome</keyword>
<organism evidence="1 2">
    <name type="scientific">Neoasaia chiangmaiensis</name>
    <dbReference type="NCBI Taxonomy" id="320497"/>
    <lineage>
        <taxon>Bacteria</taxon>
        <taxon>Pseudomonadati</taxon>
        <taxon>Pseudomonadota</taxon>
        <taxon>Alphaproteobacteria</taxon>
        <taxon>Acetobacterales</taxon>
        <taxon>Acetobacteraceae</taxon>
        <taxon>Neoasaia</taxon>
    </lineage>
</organism>
<proteinExistence type="predicted"/>
<dbReference type="OrthoDB" id="9954850at2"/>
<dbReference type="EMBL" id="CP014691">
    <property type="protein sequence ID" value="AQS88288.1"/>
    <property type="molecule type" value="Genomic_DNA"/>
</dbReference>
<dbReference type="AlphaFoldDB" id="A0A1U9KR35"/>
<protein>
    <submittedName>
        <fullName evidence="1">Uncharacterized protein</fullName>
    </submittedName>
</protein>